<name>A0A0E9SUW7_ANGAN</name>
<proteinExistence type="predicted"/>
<reference evidence="1" key="1">
    <citation type="submission" date="2014-11" db="EMBL/GenBank/DDBJ databases">
        <authorList>
            <person name="Amaro Gonzalez C."/>
        </authorList>
    </citation>
    <scope>NUCLEOTIDE SEQUENCE</scope>
</reference>
<evidence type="ECO:0000313" key="1">
    <source>
        <dbReference type="EMBL" id="JAH45169.1"/>
    </source>
</evidence>
<accession>A0A0E9SUW7</accession>
<dbReference type="AlphaFoldDB" id="A0A0E9SUW7"/>
<reference evidence="1" key="2">
    <citation type="journal article" date="2015" name="Fish Shellfish Immunol.">
        <title>Early steps in the European eel (Anguilla anguilla)-Vibrio vulnificus interaction in the gills: Role of the RtxA13 toxin.</title>
        <authorList>
            <person name="Callol A."/>
            <person name="Pajuelo D."/>
            <person name="Ebbesson L."/>
            <person name="Teles M."/>
            <person name="MacKenzie S."/>
            <person name="Amaro C."/>
        </authorList>
    </citation>
    <scope>NUCLEOTIDE SEQUENCE</scope>
</reference>
<organism evidence="1">
    <name type="scientific">Anguilla anguilla</name>
    <name type="common">European freshwater eel</name>
    <name type="synonym">Muraena anguilla</name>
    <dbReference type="NCBI Taxonomy" id="7936"/>
    <lineage>
        <taxon>Eukaryota</taxon>
        <taxon>Metazoa</taxon>
        <taxon>Chordata</taxon>
        <taxon>Craniata</taxon>
        <taxon>Vertebrata</taxon>
        <taxon>Euteleostomi</taxon>
        <taxon>Actinopterygii</taxon>
        <taxon>Neopterygii</taxon>
        <taxon>Teleostei</taxon>
        <taxon>Anguilliformes</taxon>
        <taxon>Anguillidae</taxon>
        <taxon>Anguilla</taxon>
    </lineage>
</organism>
<sequence>MFGWGQYQAGVLYNNLKIGLHVVKHQTDVGFVSKSIKKPNYVGVTQFLKQFDFTEGCPVDAILGLCPVAYFYPFYSNYRICSFIPGFVNSGKLTLSEKIKFFISFCSGFNVHRHHS</sequence>
<protein>
    <submittedName>
        <fullName evidence="1">Uncharacterized protein</fullName>
    </submittedName>
</protein>
<dbReference type="EMBL" id="GBXM01063408">
    <property type="protein sequence ID" value="JAH45169.1"/>
    <property type="molecule type" value="Transcribed_RNA"/>
</dbReference>